<evidence type="ECO:0000256" key="8">
    <source>
        <dbReference type="ARBA" id="ARBA00038219"/>
    </source>
</evidence>
<evidence type="ECO:0000256" key="7">
    <source>
        <dbReference type="ARBA" id="ARBA00022833"/>
    </source>
</evidence>
<feature type="compositionally biased region" description="Low complexity" evidence="9">
    <location>
        <begin position="540"/>
        <end position="564"/>
    </location>
</feature>
<dbReference type="GO" id="GO:0009277">
    <property type="term" value="C:fungal-type cell wall"/>
    <property type="evidence" value="ECO:0007669"/>
    <property type="project" value="TreeGrafter"/>
</dbReference>
<feature type="compositionally biased region" description="Pro residues" evidence="9">
    <location>
        <begin position="301"/>
        <end position="314"/>
    </location>
</feature>
<keyword evidence="4" id="KW-0479">Metal-binding</keyword>
<dbReference type="GO" id="GO:0031505">
    <property type="term" value="P:fungal-type cell wall organization"/>
    <property type="evidence" value="ECO:0007669"/>
    <property type="project" value="TreeGrafter"/>
</dbReference>
<feature type="compositionally biased region" description="Basic and acidic residues" evidence="9">
    <location>
        <begin position="678"/>
        <end position="698"/>
    </location>
</feature>
<evidence type="ECO:0000256" key="10">
    <source>
        <dbReference type="SAM" id="Phobius"/>
    </source>
</evidence>
<keyword evidence="3" id="KW-0964">Secreted</keyword>
<feature type="compositionally biased region" description="Low complexity" evidence="9">
    <location>
        <begin position="339"/>
        <end position="364"/>
    </location>
</feature>
<gene>
    <name evidence="12" type="ORF">CLUP02_11353</name>
</gene>
<dbReference type="GO" id="GO:0003676">
    <property type="term" value="F:nucleic acid binding"/>
    <property type="evidence" value="ECO:0007669"/>
    <property type="project" value="InterPro"/>
</dbReference>
<dbReference type="AlphaFoldDB" id="A0A9Q8WJN7"/>
<evidence type="ECO:0000256" key="3">
    <source>
        <dbReference type="ARBA" id="ARBA00022525"/>
    </source>
</evidence>
<accession>A0A9Q8WJN7</accession>
<proteinExistence type="inferred from homology"/>
<comment type="similarity">
    <text evidence="8">Belongs to the PIR protein family.</text>
</comment>
<feature type="domain" description="U1-type" evidence="11">
    <location>
        <begin position="476"/>
        <end position="511"/>
    </location>
</feature>
<feature type="transmembrane region" description="Helical" evidence="10">
    <location>
        <begin position="82"/>
        <end position="101"/>
    </location>
</feature>
<dbReference type="PANTHER" id="PTHR47254">
    <property type="entry name" value="CELL WALL MANNOPROTEIN CIS3-RELATED"/>
    <property type="match status" value="1"/>
</dbReference>
<keyword evidence="2" id="KW-0134">Cell wall</keyword>
<dbReference type="SMART" id="SM00451">
    <property type="entry name" value="ZnF_U1"/>
    <property type="match status" value="1"/>
</dbReference>
<evidence type="ECO:0000256" key="1">
    <source>
        <dbReference type="ARBA" id="ARBA00004191"/>
    </source>
</evidence>
<evidence type="ECO:0000256" key="5">
    <source>
        <dbReference type="ARBA" id="ARBA00022729"/>
    </source>
</evidence>
<dbReference type="Gene3D" id="3.30.160.60">
    <property type="entry name" value="Classic Zinc Finger"/>
    <property type="match status" value="1"/>
</dbReference>
<dbReference type="SUPFAM" id="SSF57667">
    <property type="entry name" value="beta-beta-alpha zinc fingers"/>
    <property type="match status" value="1"/>
</dbReference>
<evidence type="ECO:0000256" key="9">
    <source>
        <dbReference type="SAM" id="MobiDB-lite"/>
    </source>
</evidence>
<evidence type="ECO:0000313" key="13">
    <source>
        <dbReference type="Proteomes" id="UP000830671"/>
    </source>
</evidence>
<dbReference type="Pfam" id="PF06220">
    <property type="entry name" value="zf-U1"/>
    <property type="match status" value="1"/>
</dbReference>
<feature type="compositionally biased region" description="Basic residues" evidence="9">
    <location>
        <begin position="755"/>
        <end position="766"/>
    </location>
</feature>
<comment type="subcellular location">
    <subcellularLocation>
        <location evidence="1">Secreted</location>
        <location evidence="1">Cell wall</location>
    </subcellularLocation>
</comment>
<name>A0A9Q8WJN7_9PEZI</name>
<evidence type="ECO:0000256" key="6">
    <source>
        <dbReference type="ARBA" id="ARBA00022771"/>
    </source>
</evidence>
<dbReference type="Proteomes" id="UP000830671">
    <property type="component" value="Chromosome 5"/>
</dbReference>
<evidence type="ECO:0000256" key="2">
    <source>
        <dbReference type="ARBA" id="ARBA00022512"/>
    </source>
</evidence>
<keyword evidence="10" id="KW-0812">Transmembrane</keyword>
<reference evidence="12" key="1">
    <citation type="journal article" date="2021" name="Mol. Plant Microbe Interact.">
        <title>Complete Genome Sequence of the Plant-Pathogenic Fungus Colletotrichum lupini.</title>
        <authorList>
            <person name="Baroncelli R."/>
            <person name="Pensec F."/>
            <person name="Da Lio D."/>
            <person name="Boufleur T."/>
            <person name="Vicente I."/>
            <person name="Sarrocco S."/>
            <person name="Picot A."/>
            <person name="Baraldi E."/>
            <person name="Sukno S."/>
            <person name="Thon M."/>
            <person name="Le Floch G."/>
        </authorList>
    </citation>
    <scope>NUCLEOTIDE SEQUENCE</scope>
    <source>
        <strain evidence="12">IMI 504893</strain>
    </source>
</reference>
<dbReference type="KEGG" id="clup:CLUP02_11353"/>
<feature type="region of interest" description="Disordered" evidence="9">
    <location>
        <begin position="518"/>
        <end position="573"/>
    </location>
</feature>
<dbReference type="GeneID" id="73345331"/>
<keyword evidence="10" id="KW-0472">Membrane</keyword>
<evidence type="ECO:0000259" key="11">
    <source>
        <dbReference type="SMART" id="SM00451"/>
    </source>
</evidence>
<feature type="region of interest" description="Disordered" evidence="9">
    <location>
        <begin position="336"/>
        <end position="364"/>
    </location>
</feature>
<feature type="region of interest" description="Disordered" evidence="9">
    <location>
        <begin position="608"/>
        <end position="663"/>
    </location>
</feature>
<protein>
    <submittedName>
        <fullName evidence="12">Covalently-linked cell wall protein</fullName>
    </submittedName>
</protein>
<organism evidence="12 13">
    <name type="scientific">Colletotrichum lupini</name>
    <dbReference type="NCBI Taxonomy" id="145971"/>
    <lineage>
        <taxon>Eukaryota</taxon>
        <taxon>Fungi</taxon>
        <taxon>Dikarya</taxon>
        <taxon>Ascomycota</taxon>
        <taxon>Pezizomycotina</taxon>
        <taxon>Sordariomycetes</taxon>
        <taxon>Hypocreomycetidae</taxon>
        <taxon>Glomerellales</taxon>
        <taxon>Glomerellaceae</taxon>
        <taxon>Colletotrichum</taxon>
        <taxon>Colletotrichum acutatum species complex</taxon>
    </lineage>
</organism>
<dbReference type="Pfam" id="PF22799">
    <property type="entry name" value="PIR1-like_C"/>
    <property type="match status" value="1"/>
</dbReference>
<dbReference type="InterPro" id="IPR003604">
    <property type="entry name" value="Matrin/U1-like-C_Znf_C2H2"/>
</dbReference>
<keyword evidence="5" id="KW-0732">Signal</keyword>
<dbReference type="GO" id="GO:0005199">
    <property type="term" value="F:structural constituent of cell wall"/>
    <property type="evidence" value="ECO:0007669"/>
    <property type="project" value="TreeGrafter"/>
</dbReference>
<dbReference type="RefSeq" id="XP_049147466.1">
    <property type="nucleotide sequence ID" value="XM_049290321.1"/>
</dbReference>
<keyword evidence="13" id="KW-1185">Reference proteome</keyword>
<dbReference type="GO" id="GO:0008270">
    <property type="term" value="F:zinc ion binding"/>
    <property type="evidence" value="ECO:0007669"/>
    <property type="project" value="UniProtKB-KW"/>
</dbReference>
<evidence type="ECO:0000256" key="4">
    <source>
        <dbReference type="ARBA" id="ARBA00022723"/>
    </source>
</evidence>
<feature type="compositionally biased region" description="Basic and acidic residues" evidence="9">
    <location>
        <begin position="518"/>
        <end position="537"/>
    </location>
</feature>
<keyword evidence="10" id="KW-1133">Transmembrane helix</keyword>
<keyword evidence="7" id="KW-0862">Zinc</keyword>
<feature type="region of interest" description="Disordered" evidence="9">
    <location>
        <begin position="293"/>
        <end position="314"/>
    </location>
</feature>
<evidence type="ECO:0000313" key="12">
    <source>
        <dbReference type="EMBL" id="UQC85854.1"/>
    </source>
</evidence>
<keyword evidence="6" id="KW-0863">Zinc-finger</keyword>
<feature type="region of interest" description="Disordered" evidence="9">
    <location>
        <begin position="678"/>
        <end position="766"/>
    </location>
</feature>
<dbReference type="InterPro" id="IPR054508">
    <property type="entry name" value="PIR1-like_C"/>
</dbReference>
<dbReference type="InterPro" id="IPR036236">
    <property type="entry name" value="Znf_C2H2_sf"/>
</dbReference>
<sequence>MGLRFLSWSASRGFVGSILAIYELATSLILLLPSRRATSWAFRAPVDFSVPPELSGDSILNLSENESVLLIHTSLANKMRSFAIIPAALATLAVAMPQAALKPSASPPAGCSTSYTGNFGLTVVELGKRSLDKRGSCTGTGSLDLTLKDGVLTDSQGRTGSIVANYQFQFDGPAQAGAIYTSGFSVCSNGSLALGGSTTFYRCLSGDFYNLYDRHWAEQCSPIHLSALPCGADAPVPSGQVVGTTMVVTTLVTVIGDGQPQVVPTTIPVPLCQIGDGQVQGHTTPCGELPPVTVTPSAPASQPPYTPPGTPVAPPATTAPVVPPVPTTKVPVPVPSVPSTPVNSTAVVTTPGTTATTPATTTTPAAPPVAAGQNLAPASFVALVATLMAVETDFVQEQRMDGFAAHLQLDVTGDKISAARTSAQTSGPNLQISGMRIPSLSTNISLYLTSTCTRTHVHLTRTQRGHTAMSEYWKSTPKYWCKHCSIFVRDTKLERQNHEATGKHQGALKRFLRDLHRGHEQEEREKDRAKREVERLKGISSGTPSSSSSFSRPGGSSSSGGPPSAEAQRKQQMEQLAEMGVSIPTEFRGDMAMAGEWTVTATKVVDDEEAARERNKPIEAKAVGVRKREQTEEEREEEEAVRGLFKRPKKWGSTRTMPADDEDLDALLSGNTLMRAVKKEEEVNKAEVDVKTEVKQEGEGEDAAGATSDAPAVKSEPVEDEAGKGLDVPALGEDGVKKEDEAAESTESAAPAVVFKKRKPKNMRQK</sequence>
<dbReference type="PANTHER" id="PTHR47254:SF1">
    <property type="entry name" value="CELL WALL MANNOPROTEIN CIS3-RELATED"/>
    <property type="match status" value="1"/>
</dbReference>
<dbReference type="InterPro" id="IPR013085">
    <property type="entry name" value="U1-CZ_Znf_C2H2"/>
</dbReference>
<feature type="transmembrane region" description="Helical" evidence="10">
    <location>
        <begin position="12"/>
        <end position="33"/>
    </location>
</feature>
<dbReference type="InterPro" id="IPR051153">
    <property type="entry name" value="Yeast_CWMannoprotein_PIR"/>
</dbReference>
<dbReference type="EMBL" id="CP019477">
    <property type="protein sequence ID" value="UQC85854.1"/>
    <property type="molecule type" value="Genomic_DNA"/>
</dbReference>